<dbReference type="EMBL" id="JBHUHZ010000001">
    <property type="protein sequence ID" value="MFD2161138.1"/>
    <property type="molecule type" value="Genomic_DNA"/>
</dbReference>
<proteinExistence type="predicted"/>
<dbReference type="Gene3D" id="2.30.30.730">
    <property type="match status" value="1"/>
</dbReference>
<dbReference type="InterPro" id="IPR049280">
    <property type="entry name" value="DUF6852"/>
</dbReference>
<comment type="caution">
    <text evidence="4">The sequence shown here is derived from an EMBL/GenBank/DDBJ whole genome shotgun (WGS) entry which is preliminary data.</text>
</comment>
<dbReference type="InterPro" id="IPR041218">
    <property type="entry name" value="DUF5606"/>
</dbReference>
<dbReference type="InterPro" id="IPR049281">
    <property type="entry name" value="BVU_3817-like_C_sf"/>
</dbReference>
<dbReference type="Pfam" id="PF18347">
    <property type="entry name" value="DUF5606"/>
    <property type="match status" value="1"/>
</dbReference>
<dbReference type="Gene3D" id="1.10.10.1650">
    <property type="match status" value="1"/>
</dbReference>
<gene>
    <name evidence="4" type="ORF">ACFSJU_01975</name>
</gene>
<evidence type="ECO:0000313" key="4">
    <source>
        <dbReference type="EMBL" id="MFD2161138.1"/>
    </source>
</evidence>
<reference evidence="5" key="1">
    <citation type="journal article" date="2019" name="Int. J. Syst. Evol. Microbiol.">
        <title>The Global Catalogue of Microorganisms (GCM) 10K type strain sequencing project: providing services to taxonomists for standard genome sequencing and annotation.</title>
        <authorList>
            <consortium name="The Broad Institute Genomics Platform"/>
            <consortium name="The Broad Institute Genome Sequencing Center for Infectious Disease"/>
            <person name="Wu L."/>
            <person name="Ma J."/>
        </authorList>
    </citation>
    <scope>NUCLEOTIDE SEQUENCE [LARGE SCALE GENOMIC DNA]</scope>
    <source>
        <strain evidence="5">KCTC 42217</strain>
    </source>
</reference>
<name>A0ABW4ZGS2_9SPHI</name>
<dbReference type="InterPro" id="IPR049282">
    <property type="entry name" value="BVU_3817_N_sf"/>
</dbReference>
<organism evidence="4 5">
    <name type="scientific">Paradesertivirga mongoliensis</name>
    <dbReference type="NCBI Taxonomy" id="2100740"/>
    <lineage>
        <taxon>Bacteria</taxon>
        <taxon>Pseudomonadati</taxon>
        <taxon>Bacteroidota</taxon>
        <taxon>Sphingobacteriia</taxon>
        <taxon>Sphingobacteriales</taxon>
        <taxon>Sphingobacteriaceae</taxon>
        <taxon>Paradesertivirga</taxon>
    </lineage>
</organism>
<evidence type="ECO:0000259" key="2">
    <source>
        <dbReference type="Pfam" id="PF18347"/>
    </source>
</evidence>
<feature type="compositionally biased region" description="Basic residues" evidence="1">
    <location>
        <begin position="154"/>
        <end position="165"/>
    </location>
</feature>
<evidence type="ECO:0000259" key="3">
    <source>
        <dbReference type="Pfam" id="PF21186"/>
    </source>
</evidence>
<dbReference type="Pfam" id="PF21186">
    <property type="entry name" value="DUF6852"/>
    <property type="match status" value="1"/>
</dbReference>
<evidence type="ECO:0000313" key="5">
    <source>
        <dbReference type="Proteomes" id="UP001597387"/>
    </source>
</evidence>
<feature type="compositionally biased region" description="Low complexity" evidence="1">
    <location>
        <begin position="133"/>
        <end position="148"/>
    </location>
</feature>
<sequence>MNLKGLVAVSGKPGLYKIIGQNKSGFVLESLDEQKAKLIVNLTTAKLASLEDITVFGDDDDIKLATIFENMKSSASIPDPKADGTTLRKYFREVAPNHDEERVYASDMKKIITWFSLIKDLPLFTENPEGEAEAAQSEAAVEPEPTAVEEAKPVKKAAKKTKKAE</sequence>
<dbReference type="Proteomes" id="UP001597387">
    <property type="component" value="Unassembled WGS sequence"/>
</dbReference>
<evidence type="ECO:0000256" key="1">
    <source>
        <dbReference type="SAM" id="MobiDB-lite"/>
    </source>
</evidence>
<dbReference type="RefSeq" id="WP_255900061.1">
    <property type="nucleotide sequence ID" value="NZ_JAFMZO010000001.1"/>
</dbReference>
<feature type="domain" description="DUF6852" evidence="3">
    <location>
        <begin position="53"/>
        <end position="117"/>
    </location>
</feature>
<feature type="region of interest" description="Disordered" evidence="1">
    <location>
        <begin position="128"/>
        <end position="165"/>
    </location>
</feature>
<accession>A0ABW4ZGS2</accession>
<feature type="domain" description="DUF5606" evidence="2">
    <location>
        <begin position="3"/>
        <end position="50"/>
    </location>
</feature>
<keyword evidence="5" id="KW-1185">Reference proteome</keyword>
<protein>
    <submittedName>
        <fullName evidence="4">DUF5606 domain-containing protein</fullName>
    </submittedName>
</protein>